<evidence type="ECO:0000313" key="2">
    <source>
        <dbReference type="EMBL" id="KAB8068387.1"/>
    </source>
</evidence>
<sequence>MDTPSAPHRPNFRRPTYIPPPRGNIGKWYLPAMGMIALGFGVYNYYNTPTPAYYDPEEEQRLRKNKAIMDAYGDKETLQDIERAFALYETQ</sequence>
<keyword evidence="1" id="KW-0472">Membrane</keyword>
<protein>
    <submittedName>
        <fullName evidence="2">Uncharacterized protein</fullName>
    </submittedName>
</protein>
<organism evidence="2 3">
    <name type="scientific">Aspergillus leporis</name>
    <dbReference type="NCBI Taxonomy" id="41062"/>
    <lineage>
        <taxon>Eukaryota</taxon>
        <taxon>Fungi</taxon>
        <taxon>Dikarya</taxon>
        <taxon>Ascomycota</taxon>
        <taxon>Pezizomycotina</taxon>
        <taxon>Eurotiomycetes</taxon>
        <taxon>Eurotiomycetidae</taxon>
        <taxon>Eurotiales</taxon>
        <taxon>Aspergillaceae</taxon>
        <taxon>Aspergillus</taxon>
        <taxon>Aspergillus subgen. Circumdati</taxon>
    </lineage>
</organism>
<name>A0A5N5WL27_9EURO</name>
<evidence type="ECO:0000313" key="3">
    <source>
        <dbReference type="Proteomes" id="UP000326565"/>
    </source>
</evidence>
<accession>A0A5N5WL27</accession>
<dbReference type="OrthoDB" id="4338954at2759"/>
<keyword evidence="3" id="KW-1185">Reference proteome</keyword>
<evidence type="ECO:0000256" key="1">
    <source>
        <dbReference type="SAM" id="Phobius"/>
    </source>
</evidence>
<reference evidence="2 3" key="1">
    <citation type="submission" date="2019-04" db="EMBL/GenBank/DDBJ databases">
        <title>Friends and foes A comparative genomics study of 23 Aspergillus species from section Flavi.</title>
        <authorList>
            <consortium name="DOE Joint Genome Institute"/>
            <person name="Kjaerbolling I."/>
            <person name="Vesth T."/>
            <person name="Frisvad J.C."/>
            <person name="Nybo J.L."/>
            <person name="Theobald S."/>
            <person name="Kildgaard S."/>
            <person name="Isbrandt T."/>
            <person name="Kuo A."/>
            <person name="Sato A."/>
            <person name="Lyhne E.K."/>
            <person name="Kogle M.E."/>
            <person name="Wiebenga A."/>
            <person name="Kun R.S."/>
            <person name="Lubbers R.J."/>
            <person name="Makela M.R."/>
            <person name="Barry K."/>
            <person name="Chovatia M."/>
            <person name="Clum A."/>
            <person name="Daum C."/>
            <person name="Haridas S."/>
            <person name="He G."/>
            <person name="LaButti K."/>
            <person name="Lipzen A."/>
            <person name="Mondo S."/>
            <person name="Riley R."/>
            <person name="Salamov A."/>
            <person name="Simmons B.A."/>
            <person name="Magnuson J.K."/>
            <person name="Henrissat B."/>
            <person name="Mortensen U.H."/>
            <person name="Larsen T.O."/>
            <person name="Devries R.P."/>
            <person name="Grigoriev I.V."/>
            <person name="Machida M."/>
            <person name="Baker S.E."/>
            <person name="Andersen M.R."/>
        </authorList>
    </citation>
    <scope>NUCLEOTIDE SEQUENCE [LARGE SCALE GENOMIC DNA]</scope>
    <source>
        <strain evidence="2 3">CBS 151.66</strain>
    </source>
</reference>
<feature type="transmembrane region" description="Helical" evidence="1">
    <location>
        <begin position="28"/>
        <end position="46"/>
    </location>
</feature>
<dbReference type="AlphaFoldDB" id="A0A5N5WL27"/>
<keyword evidence="1" id="KW-1133">Transmembrane helix</keyword>
<keyword evidence="1" id="KW-0812">Transmembrane</keyword>
<dbReference type="EMBL" id="ML732396">
    <property type="protein sequence ID" value="KAB8068387.1"/>
    <property type="molecule type" value="Genomic_DNA"/>
</dbReference>
<gene>
    <name evidence="2" type="ORF">BDV29DRAFT_184630</name>
</gene>
<dbReference type="Proteomes" id="UP000326565">
    <property type="component" value="Unassembled WGS sequence"/>
</dbReference>
<proteinExistence type="predicted"/>